<organism evidence="2 3">
    <name type="scientific">Fasciola hepatica</name>
    <name type="common">Liver fluke</name>
    <dbReference type="NCBI Taxonomy" id="6192"/>
    <lineage>
        <taxon>Eukaryota</taxon>
        <taxon>Metazoa</taxon>
        <taxon>Spiralia</taxon>
        <taxon>Lophotrochozoa</taxon>
        <taxon>Platyhelminthes</taxon>
        <taxon>Trematoda</taxon>
        <taxon>Digenea</taxon>
        <taxon>Plagiorchiida</taxon>
        <taxon>Echinostomata</taxon>
        <taxon>Echinostomatoidea</taxon>
        <taxon>Fasciolidae</taxon>
        <taxon>Fasciola</taxon>
    </lineage>
</organism>
<feature type="region of interest" description="Disordered" evidence="1">
    <location>
        <begin position="56"/>
        <end position="77"/>
    </location>
</feature>
<dbReference type="EMBL" id="JXXN02002167">
    <property type="protein sequence ID" value="THD23401.1"/>
    <property type="molecule type" value="Genomic_DNA"/>
</dbReference>
<accession>A0A4E0RB99</accession>
<sequence>MWYLRRMQRFAEFLHYQRLPNGHSADRSYSRQFPGGIYSRLEAQWRISTGNLGPIKTPSAQAVKKHKQTPSLAIPFR</sequence>
<comment type="caution">
    <text evidence="2">The sequence shown here is derived from an EMBL/GenBank/DDBJ whole genome shotgun (WGS) entry which is preliminary data.</text>
</comment>
<evidence type="ECO:0000313" key="2">
    <source>
        <dbReference type="EMBL" id="THD23401.1"/>
    </source>
</evidence>
<evidence type="ECO:0000256" key="1">
    <source>
        <dbReference type="SAM" id="MobiDB-lite"/>
    </source>
</evidence>
<gene>
    <name evidence="2" type="ORF">D915_006024</name>
</gene>
<evidence type="ECO:0000313" key="3">
    <source>
        <dbReference type="Proteomes" id="UP000230066"/>
    </source>
</evidence>
<name>A0A4E0RB99_FASHE</name>
<protein>
    <submittedName>
        <fullName evidence="2">Uncharacterized protein</fullName>
    </submittedName>
</protein>
<dbReference type="AlphaFoldDB" id="A0A4E0RB99"/>
<proteinExistence type="predicted"/>
<reference evidence="2" key="1">
    <citation type="submission" date="2019-03" db="EMBL/GenBank/DDBJ databases">
        <title>Improved annotation for the trematode Fasciola hepatica.</title>
        <authorList>
            <person name="Choi Y.-J."/>
            <person name="Martin J."/>
            <person name="Mitreva M."/>
        </authorList>
    </citation>
    <scope>NUCLEOTIDE SEQUENCE [LARGE SCALE GENOMIC DNA]</scope>
</reference>
<dbReference type="Proteomes" id="UP000230066">
    <property type="component" value="Unassembled WGS sequence"/>
</dbReference>
<keyword evidence="3" id="KW-1185">Reference proteome</keyword>